<dbReference type="InterPro" id="IPR011662">
    <property type="entry name" value="Secretin/TonB_short_N"/>
</dbReference>
<dbReference type="Pfam" id="PF07715">
    <property type="entry name" value="Plug"/>
    <property type="match status" value="1"/>
</dbReference>
<organism evidence="16 17">
    <name type="scientific">Dyella caseinilytica</name>
    <dbReference type="NCBI Taxonomy" id="1849581"/>
    <lineage>
        <taxon>Bacteria</taxon>
        <taxon>Pseudomonadati</taxon>
        <taxon>Pseudomonadota</taxon>
        <taxon>Gammaproteobacteria</taxon>
        <taxon>Lysobacterales</taxon>
        <taxon>Rhodanobacteraceae</taxon>
        <taxon>Dyella</taxon>
    </lineage>
</organism>
<dbReference type="SMART" id="SM00965">
    <property type="entry name" value="STN"/>
    <property type="match status" value="1"/>
</dbReference>
<gene>
    <name evidence="16" type="ORF">ISN74_17000</name>
</gene>
<dbReference type="Pfam" id="PF00593">
    <property type="entry name" value="TonB_dep_Rec_b-barrel"/>
    <property type="match status" value="1"/>
</dbReference>
<keyword evidence="9 13" id="KW-0798">TonB box</keyword>
<evidence type="ECO:0000256" key="11">
    <source>
        <dbReference type="ARBA" id="ARBA00023237"/>
    </source>
</evidence>
<name>A0ABX7GS82_9GAMM</name>
<sequence>MRNRLALHIALVLGVGTPLSVLAQATSATHTVAIAPMPLAKALENFSHEAGVQIVYGSEIADSVRSPGAQAGLSAEQQLRQLLAGTGLTYRFIAPDTVTIIPGNVAANAGTSASAAAATAGSATSDVTNGSSVSPAGGKTAKDLASVVVTARSGVDVRTRAQTSYSVTTIDEDRLRMQAPTSVTEAVKSVPGFWVESSGGEASGNIRARGIPVDGYGSVNLLEDGIPVQHDPALGYLNADQAFRLDETIDHIEVVRGGPSSIFYSNAPAGAINFIPRQVDDMPDGLIKYTVGNYGLNRLDFWYGTPIGDGWKFSTGGFWRTDDGIRKPGFTNDDGGQLRATLSKQFENGDISFDVKHMDDKVGFDLGIPMYRNSSGDLVAVPGFNGNYGTVAGPETEHMQLQQGNGSNYDFNDSLGTDVKRTQFTVKFDYNLWDDWKLSEDLRYSDTDTIRNGVYPNAIETASAFLASAQSQLLKYYPNAAGMQLQYVNTGAVFNNANQNGNGLVILGGLRGITMPMHEITSDTRLMRKFEFGDQTHDVTFGYYHAYFDQSFDRFSSTVLLDTSDNAKLLNLVAVNAEGAPIGMLTDNGIYNNGYEWAHSSGTSNTDAFYFSDEWQVTDALRIDGGARWERVNTTGWTELPTTVNLGTPWSSDILTGSGQYADYDHSFNKLGWTLGANYQFSDHQGVFARYTSTFRLPNLSSYITTPTATPITQTMILPEVGYKFANEYIETYETFFYTRYNDVSFSNYVFNPTSGASTAETGYANTETYGLELEGTVYPSKWFDIQYSATLQDPRYKGLRYTTITAGEPVLNDYDDDQLIRVPRKSARIVPGVNLLNNKLRLQAAFEYEGRRFSDTANSVILPQYTTLGFSARYQATPDLSFFLYADNITNSLGLTEGNPRSGELKSSDAGDTVFIARPLLGRSFRASVMYRF</sequence>
<dbReference type="InterPro" id="IPR039426">
    <property type="entry name" value="TonB-dep_rcpt-like"/>
</dbReference>
<dbReference type="PANTHER" id="PTHR32552">
    <property type="entry name" value="FERRICHROME IRON RECEPTOR-RELATED"/>
    <property type="match status" value="1"/>
</dbReference>
<dbReference type="InterPro" id="IPR012910">
    <property type="entry name" value="Plug_dom"/>
</dbReference>
<dbReference type="Gene3D" id="3.55.50.30">
    <property type="match status" value="1"/>
</dbReference>
<dbReference type="Proteomes" id="UP000663181">
    <property type="component" value="Chromosome"/>
</dbReference>
<dbReference type="InterPro" id="IPR036942">
    <property type="entry name" value="Beta-barrel_TonB_sf"/>
</dbReference>
<dbReference type="Gene3D" id="2.40.170.20">
    <property type="entry name" value="TonB-dependent receptor, beta-barrel domain"/>
    <property type="match status" value="1"/>
</dbReference>
<evidence type="ECO:0000256" key="5">
    <source>
        <dbReference type="ARBA" id="ARBA00022692"/>
    </source>
</evidence>
<evidence type="ECO:0000256" key="7">
    <source>
        <dbReference type="ARBA" id="ARBA00023004"/>
    </source>
</evidence>
<evidence type="ECO:0000256" key="1">
    <source>
        <dbReference type="ARBA" id="ARBA00004571"/>
    </source>
</evidence>
<keyword evidence="4" id="KW-0410">Iron transport</keyword>
<comment type="subcellular location">
    <subcellularLocation>
        <location evidence="1 12">Cell outer membrane</location>
        <topology evidence="1 12">Multi-pass membrane protein</topology>
    </subcellularLocation>
</comment>
<evidence type="ECO:0000256" key="2">
    <source>
        <dbReference type="ARBA" id="ARBA00022448"/>
    </source>
</evidence>
<dbReference type="PANTHER" id="PTHR32552:SF89">
    <property type="entry name" value="CATECHOLATE SIDEROPHORE RECEPTOR FIU"/>
    <property type="match status" value="1"/>
</dbReference>
<dbReference type="Gene3D" id="2.170.130.10">
    <property type="entry name" value="TonB-dependent receptor, plug domain"/>
    <property type="match status" value="1"/>
</dbReference>
<accession>A0ABX7GS82</accession>
<reference evidence="16 17" key="1">
    <citation type="submission" date="2020-10" db="EMBL/GenBank/DDBJ databases">
        <title>Phylogeny of dyella-like bacteria.</title>
        <authorList>
            <person name="Fu J."/>
        </authorList>
    </citation>
    <scope>NUCLEOTIDE SEQUENCE [LARGE SCALE GENOMIC DNA]</scope>
    <source>
        <strain evidence="16 17">DHOB09</strain>
    </source>
</reference>
<evidence type="ECO:0000256" key="14">
    <source>
        <dbReference type="SAM" id="SignalP"/>
    </source>
</evidence>
<keyword evidence="16" id="KW-0675">Receptor</keyword>
<evidence type="ECO:0000256" key="12">
    <source>
        <dbReference type="PROSITE-ProRule" id="PRU01360"/>
    </source>
</evidence>
<comment type="similarity">
    <text evidence="12 13">Belongs to the TonB-dependent receptor family.</text>
</comment>
<dbReference type="Pfam" id="PF07660">
    <property type="entry name" value="STN"/>
    <property type="match status" value="1"/>
</dbReference>
<dbReference type="RefSeq" id="WP_188800346.1">
    <property type="nucleotide sequence ID" value="NZ_BMIZ01000002.1"/>
</dbReference>
<evidence type="ECO:0000256" key="8">
    <source>
        <dbReference type="ARBA" id="ARBA00023065"/>
    </source>
</evidence>
<keyword evidence="3 12" id="KW-1134">Transmembrane beta strand</keyword>
<protein>
    <submittedName>
        <fullName evidence="16">TonB-dependent receptor</fullName>
    </submittedName>
</protein>
<keyword evidence="17" id="KW-1185">Reference proteome</keyword>
<keyword evidence="11 12" id="KW-0998">Cell outer membrane</keyword>
<evidence type="ECO:0000256" key="13">
    <source>
        <dbReference type="RuleBase" id="RU003357"/>
    </source>
</evidence>
<evidence type="ECO:0000256" key="9">
    <source>
        <dbReference type="ARBA" id="ARBA00023077"/>
    </source>
</evidence>
<keyword evidence="2 12" id="KW-0813">Transport</keyword>
<evidence type="ECO:0000256" key="10">
    <source>
        <dbReference type="ARBA" id="ARBA00023136"/>
    </source>
</evidence>
<evidence type="ECO:0000313" key="17">
    <source>
        <dbReference type="Proteomes" id="UP000663181"/>
    </source>
</evidence>
<proteinExistence type="inferred from homology"/>
<dbReference type="InterPro" id="IPR000531">
    <property type="entry name" value="Beta-barrel_TonB"/>
</dbReference>
<dbReference type="InterPro" id="IPR037066">
    <property type="entry name" value="Plug_dom_sf"/>
</dbReference>
<keyword evidence="6 14" id="KW-0732">Signal</keyword>
<evidence type="ECO:0000256" key="6">
    <source>
        <dbReference type="ARBA" id="ARBA00022729"/>
    </source>
</evidence>
<evidence type="ECO:0000259" key="15">
    <source>
        <dbReference type="SMART" id="SM00965"/>
    </source>
</evidence>
<feature type="domain" description="Secretin/TonB short N-terminal" evidence="15">
    <location>
        <begin position="52"/>
        <end position="103"/>
    </location>
</feature>
<keyword evidence="7" id="KW-0408">Iron</keyword>
<evidence type="ECO:0000313" key="16">
    <source>
        <dbReference type="EMBL" id="QRN53115.1"/>
    </source>
</evidence>
<evidence type="ECO:0000256" key="3">
    <source>
        <dbReference type="ARBA" id="ARBA00022452"/>
    </source>
</evidence>
<dbReference type="PROSITE" id="PS52016">
    <property type="entry name" value="TONB_DEPENDENT_REC_3"/>
    <property type="match status" value="1"/>
</dbReference>
<evidence type="ECO:0000256" key="4">
    <source>
        <dbReference type="ARBA" id="ARBA00022496"/>
    </source>
</evidence>
<dbReference type="EMBL" id="CP064030">
    <property type="protein sequence ID" value="QRN53115.1"/>
    <property type="molecule type" value="Genomic_DNA"/>
</dbReference>
<feature type="chain" id="PRO_5046837810" evidence="14">
    <location>
        <begin position="24"/>
        <end position="934"/>
    </location>
</feature>
<keyword evidence="10 12" id="KW-0472">Membrane</keyword>
<keyword evidence="8" id="KW-0406">Ion transport</keyword>
<feature type="signal peptide" evidence="14">
    <location>
        <begin position="1"/>
        <end position="23"/>
    </location>
</feature>
<dbReference type="SUPFAM" id="SSF56935">
    <property type="entry name" value="Porins"/>
    <property type="match status" value="1"/>
</dbReference>
<keyword evidence="5 12" id="KW-0812">Transmembrane</keyword>